<dbReference type="Proteomes" id="UP000030655">
    <property type="component" value="Unassembled WGS sequence"/>
</dbReference>
<dbReference type="InterPro" id="IPR011989">
    <property type="entry name" value="ARM-like"/>
</dbReference>
<dbReference type="VEuPathDB" id="MicrosporidiaDB:H312_00113"/>
<gene>
    <name evidence="5" type="ORF">H312_00113</name>
</gene>
<dbReference type="InterPro" id="IPR016024">
    <property type="entry name" value="ARM-type_fold"/>
</dbReference>
<keyword evidence="6" id="KW-1185">Reference proteome</keyword>
<evidence type="ECO:0000256" key="3">
    <source>
        <dbReference type="SAM" id="MobiDB-lite"/>
    </source>
</evidence>
<dbReference type="GO" id="GO:0005737">
    <property type="term" value="C:cytoplasm"/>
    <property type="evidence" value="ECO:0007669"/>
    <property type="project" value="UniProtKB-SubCell"/>
</dbReference>
<evidence type="ECO:0000256" key="1">
    <source>
        <dbReference type="ARBA" id="ARBA00004496"/>
    </source>
</evidence>
<evidence type="ECO:0000313" key="5">
    <source>
        <dbReference type="EMBL" id="KCZ82455.1"/>
    </source>
</evidence>
<comment type="subcellular location">
    <subcellularLocation>
        <location evidence="1">Cytoplasm</location>
    </subcellularLocation>
</comment>
<dbReference type="InterPro" id="IPR048491">
    <property type="entry name" value="XMAP215_CLASP_TOG"/>
</dbReference>
<dbReference type="SUPFAM" id="SSF48371">
    <property type="entry name" value="ARM repeat"/>
    <property type="match status" value="1"/>
</dbReference>
<reference evidence="6" key="1">
    <citation type="submission" date="2013-02" db="EMBL/GenBank/DDBJ databases">
        <authorList>
            <consortium name="The Broad Institute Genome Sequencing Platform"/>
            <person name="Cuomo C."/>
            <person name="Becnel J."/>
            <person name="Sanscrainte N."/>
            <person name="Walker B."/>
            <person name="Young S.K."/>
            <person name="Zeng Q."/>
            <person name="Gargeya S."/>
            <person name="Fitzgerald M."/>
            <person name="Haas B."/>
            <person name="Abouelleil A."/>
            <person name="Alvarado L."/>
            <person name="Arachchi H.M."/>
            <person name="Berlin A.M."/>
            <person name="Chapman S.B."/>
            <person name="Dewar J."/>
            <person name="Goldberg J."/>
            <person name="Griggs A."/>
            <person name="Gujja S."/>
            <person name="Hansen M."/>
            <person name="Howarth C."/>
            <person name="Imamovic A."/>
            <person name="Larimer J."/>
            <person name="McCowan C."/>
            <person name="Murphy C."/>
            <person name="Neiman D."/>
            <person name="Pearson M."/>
            <person name="Priest M."/>
            <person name="Roberts A."/>
            <person name="Saif S."/>
            <person name="Shea T."/>
            <person name="Sisk P."/>
            <person name="Sykes S."/>
            <person name="Wortman J."/>
            <person name="Nusbaum C."/>
            <person name="Birren B."/>
        </authorList>
    </citation>
    <scope>NUCLEOTIDE SEQUENCE [LARGE SCALE GENOMIC DNA]</scope>
    <source>
        <strain evidence="6">PRA339</strain>
    </source>
</reference>
<name>A0A059F5I2_9MICR</name>
<evidence type="ECO:0000313" key="6">
    <source>
        <dbReference type="Proteomes" id="UP000030655"/>
    </source>
</evidence>
<dbReference type="AlphaFoldDB" id="A0A059F5I2"/>
<protein>
    <recommendedName>
        <fullName evidence="4">XMAP215/Dis1/CLASP TOG domain-containing protein</fullName>
    </recommendedName>
</protein>
<dbReference type="HOGENOM" id="CLU_121246_0_0_1"/>
<sequence>QDSFVLNLSEPIILNICTKLKKKICDFLIKQFNINKNSTIEILISYFTNKNSKLLCSILNLLIEIAENYAEELLLNNLSVLFEHPDSEVKKNSVRLAGVLSKHCDIFTYIKDIKPILLKDVQSEIKKYQVKKENRTNISKGTSTVGFTDLKQQPKMSSSSSEHTTKKEGTVEKKETELPKEIVSKNTFGPLWSW</sequence>
<feature type="non-terminal residue" evidence="5">
    <location>
        <position position="1"/>
    </location>
</feature>
<feature type="domain" description="XMAP215/Dis1/CLASP TOG" evidence="4">
    <location>
        <begin position="19"/>
        <end position="124"/>
    </location>
</feature>
<proteinExistence type="predicted"/>
<dbReference type="GO" id="GO:0015631">
    <property type="term" value="F:tubulin binding"/>
    <property type="evidence" value="ECO:0007669"/>
    <property type="project" value="InterPro"/>
</dbReference>
<evidence type="ECO:0000256" key="2">
    <source>
        <dbReference type="ARBA" id="ARBA00022490"/>
    </source>
</evidence>
<dbReference type="Pfam" id="PF21041">
    <property type="entry name" value="XMAP215_CLASP_TOG"/>
    <property type="match status" value="1"/>
</dbReference>
<feature type="compositionally biased region" description="Basic and acidic residues" evidence="3">
    <location>
        <begin position="163"/>
        <end position="178"/>
    </location>
</feature>
<dbReference type="OrthoDB" id="2193246at2759"/>
<organism evidence="5 6">
    <name type="scientific">Anncaliia algerae PRA339</name>
    <dbReference type="NCBI Taxonomy" id="1288291"/>
    <lineage>
        <taxon>Eukaryota</taxon>
        <taxon>Fungi</taxon>
        <taxon>Fungi incertae sedis</taxon>
        <taxon>Microsporidia</taxon>
        <taxon>Tubulinosematoidea</taxon>
        <taxon>Tubulinosematidae</taxon>
        <taxon>Anncaliia</taxon>
    </lineage>
</organism>
<reference evidence="5 6" key="2">
    <citation type="submission" date="2014-03" db="EMBL/GenBank/DDBJ databases">
        <title>The Genome Sequence of Anncaliia algerae insect isolate PRA339.</title>
        <authorList>
            <consortium name="The Broad Institute Genome Sequencing Platform"/>
            <consortium name="The Broad Institute Genome Sequencing Center for Infectious Disease"/>
            <person name="Cuomo C."/>
            <person name="Becnel J."/>
            <person name="Sanscrainte N."/>
            <person name="Walker B."/>
            <person name="Young S.K."/>
            <person name="Zeng Q."/>
            <person name="Gargeya S."/>
            <person name="Fitzgerald M."/>
            <person name="Haas B."/>
            <person name="Abouelleil A."/>
            <person name="Alvarado L."/>
            <person name="Arachchi H.M."/>
            <person name="Berlin A.M."/>
            <person name="Chapman S.B."/>
            <person name="Dewar J."/>
            <person name="Goldberg J."/>
            <person name="Griggs A."/>
            <person name="Gujja S."/>
            <person name="Hansen M."/>
            <person name="Howarth C."/>
            <person name="Imamovic A."/>
            <person name="Larimer J."/>
            <person name="McCowan C."/>
            <person name="Murphy C."/>
            <person name="Neiman D."/>
            <person name="Pearson M."/>
            <person name="Priest M."/>
            <person name="Roberts A."/>
            <person name="Saif S."/>
            <person name="Shea T."/>
            <person name="Sisk P."/>
            <person name="Sykes S."/>
            <person name="Wortman J."/>
            <person name="Nusbaum C."/>
            <person name="Birren B."/>
        </authorList>
    </citation>
    <scope>NUCLEOTIDE SEQUENCE [LARGE SCALE GENOMIC DNA]</scope>
    <source>
        <strain evidence="5 6">PRA339</strain>
    </source>
</reference>
<evidence type="ECO:0000259" key="4">
    <source>
        <dbReference type="Pfam" id="PF21041"/>
    </source>
</evidence>
<accession>A0A059F5I2</accession>
<keyword evidence="2" id="KW-0963">Cytoplasm</keyword>
<dbReference type="EMBL" id="KK365130">
    <property type="protein sequence ID" value="KCZ82455.1"/>
    <property type="molecule type" value="Genomic_DNA"/>
</dbReference>
<dbReference type="Gene3D" id="1.25.10.10">
    <property type="entry name" value="Leucine-rich Repeat Variant"/>
    <property type="match status" value="1"/>
</dbReference>
<feature type="region of interest" description="Disordered" evidence="3">
    <location>
        <begin position="150"/>
        <end position="178"/>
    </location>
</feature>